<accession>H0QQW3</accession>
<dbReference type="EMBL" id="BAEG01000083">
    <property type="protein sequence ID" value="GAB15214.1"/>
    <property type="molecule type" value="Genomic_DNA"/>
</dbReference>
<dbReference type="PROSITE" id="PS51257">
    <property type="entry name" value="PROKAR_LIPOPROTEIN"/>
    <property type="match status" value="1"/>
</dbReference>
<gene>
    <name evidence="1" type="ORF">ARGLB_083_01030</name>
</gene>
<protein>
    <submittedName>
        <fullName evidence="1">Uncharacterized protein</fullName>
    </submittedName>
</protein>
<dbReference type="STRING" id="1077972.ARGLB_083_01030"/>
<dbReference type="Proteomes" id="UP000003828">
    <property type="component" value="Unassembled WGS sequence"/>
</dbReference>
<evidence type="ECO:0000313" key="2">
    <source>
        <dbReference type="Proteomes" id="UP000003828"/>
    </source>
</evidence>
<evidence type="ECO:0000313" key="1">
    <source>
        <dbReference type="EMBL" id="GAB15214.1"/>
    </source>
</evidence>
<dbReference type="RefSeq" id="WP_003804528.1">
    <property type="nucleotide sequence ID" value="NZ_BAEG01000083.1"/>
</dbReference>
<sequence length="162" mass="16492">MKPPDVVHAKVPGAMLALFACMLTVLLGIGGTAAVALWQQSATATTSVSVAANWGSPSIALACTPSTNEKTATLAVSSTQAPTLLSIARRTNGTYSPLAIEYLADLNAQTFTLTETSPIVIANAGANPMTVRVTATFLDGQKATAEWTLGVVSSGGKVKCAP</sequence>
<reference evidence="1 2" key="1">
    <citation type="submission" date="2011-12" db="EMBL/GenBank/DDBJ databases">
        <title>Whole genome shotgun sequence of Arthrobacter globiformis NBRC 12137.</title>
        <authorList>
            <person name="Miyazawa S."/>
            <person name="Hosoyama A."/>
            <person name="Tsuchikane K."/>
            <person name="Katsumata H."/>
            <person name="Yamazaki S."/>
            <person name="Fujita N."/>
        </authorList>
    </citation>
    <scope>NUCLEOTIDE SEQUENCE [LARGE SCALE GENOMIC DNA]</scope>
    <source>
        <strain evidence="1 2">NBRC 12137</strain>
    </source>
</reference>
<organism evidence="1 2">
    <name type="scientific">Arthrobacter globiformis (strain ATCC 8010 / DSM 20124 / JCM 1332 / NBRC 12137 / NCIMB 8907 / NRRL B-2979 / 168)</name>
    <dbReference type="NCBI Taxonomy" id="1077972"/>
    <lineage>
        <taxon>Bacteria</taxon>
        <taxon>Bacillati</taxon>
        <taxon>Actinomycetota</taxon>
        <taxon>Actinomycetes</taxon>
        <taxon>Micrococcales</taxon>
        <taxon>Micrococcaceae</taxon>
        <taxon>Arthrobacter</taxon>
    </lineage>
</organism>
<dbReference type="AlphaFoldDB" id="H0QQW3"/>
<keyword evidence="2" id="KW-1185">Reference proteome</keyword>
<comment type="caution">
    <text evidence="1">The sequence shown here is derived from an EMBL/GenBank/DDBJ whole genome shotgun (WGS) entry which is preliminary data.</text>
</comment>
<name>H0QQW3_ARTG1</name>
<dbReference type="OrthoDB" id="4945704at2"/>
<proteinExistence type="predicted"/>